<accession>A0A2T1A1P3</accession>
<dbReference type="SUPFAM" id="SSF69118">
    <property type="entry name" value="AhpD-like"/>
    <property type="match status" value="1"/>
</dbReference>
<evidence type="ECO:0000313" key="2">
    <source>
        <dbReference type="EMBL" id="PRZ42516.1"/>
    </source>
</evidence>
<evidence type="ECO:0000313" key="3">
    <source>
        <dbReference type="Proteomes" id="UP000237752"/>
    </source>
</evidence>
<gene>
    <name evidence="2" type="ORF">CLV47_105138</name>
</gene>
<dbReference type="PANTHER" id="PTHR34846">
    <property type="entry name" value="4-CARBOXYMUCONOLACTONE DECARBOXYLASE FAMILY PROTEIN (AFU_ORTHOLOGUE AFUA_6G11590)"/>
    <property type="match status" value="1"/>
</dbReference>
<dbReference type="Proteomes" id="UP000237752">
    <property type="component" value="Unassembled WGS sequence"/>
</dbReference>
<comment type="caution">
    <text evidence="2">The sequence shown here is derived from an EMBL/GenBank/DDBJ whole genome shotgun (WGS) entry which is preliminary data.</text>
</comment>
<dbReference type="GO" id="GO:0051920">
    <property type="term" value="F:peroxiredoxin activity"/>
    <property type="evidence" value="ECO:0007669"/>
    <property type="project" value="InterPro"/>
</dbReference>
<keyword evidence="3" id="KW-1185">Reference proteome</keyword>
<organism evidence="2 3">
    <name type="scientific">Antricoccus suffuscus</name>
    <dbReference type="NCBI Taxonomy" id="1629062"/>
    <lineage>
        <taxon>Bacteria</taxon>
        <taxon>Bacillati</taxon>
        <taxon>Actinomycetota</taxon>
        <taxon>Actinomycetes</taxon>
        <taxon>Geodermatophilales</taxon>
        <taxon>Antricoccaceae</taxon>
        <taxon>Antricoccus</taxon>
    </lineage>
</organism>
<dbReference type="PANTHER" id="PTHR34846:SF5">
    <property type="entry name" value="CARBOXYMUCONOLACTONE DECARBOXYLASE-LIKE DOMAIN-CONTAINING PROTEIN"/>
    <property type="match status" value="1"/>
</dbReference>
<proteinExistence type="predicted"/>
<evidence type="ECO:0000259" key="1">
    <source>
        <dbReference type="Pfam" id="PF02627"/>
    </source>
</evidence>
<dbReference type="InterPro" id="IPR003779">
    <property type="entry name" value="CMD-like"/>
</dbReference>
<name>A0A2T1A1P3_9ACTN</name>
<dbReference type="RefSeq" id="WP_170111004.1">
    <property type="nucleotide sequence ID" value="NZ_PVUE01000005.1"/>
</dbReference>
<reference evidence="2 3" key="1">
    <citation type="submission" date="2018-03" db="EMBL/GenBank/DDBJ databases">
        <title>Genomic Encyclopedia of Archaeal and Bacterial Type Strains, Phase II (KMG-II): from individual species to whole genera.</title>
        <authorList>
            <person name="Goeker M."/>
        </authorList>
    </citation>
    <scope>NUCLEOTIDE SEQUENCE [LARGE SCALE GENOMIC DNA]</scope>
    <source>
        <strain evidence="2 3">DSM 100065</strain>
    </source>
</reference>
<dbReference type="InterPro" id="IPR029032">
    <property type="entry name" value="AhpD-like"/>
</dbReference>
<dbReference type="Pfam" id="PF02627">
    <property type="entry name" value="CMD"/>
    <property type="match status" value="1"/>
</dbReference>
<dbReference type="Gene3D" id="1.20.1290.10">
    <property type="entry name" value="AhpD-like"/>
    <property type="match status" value="1"/>
</dbReference>
<protein>
    <submittedName>
        <fullName evidence="2">Carboxymuconolactone decarboxylase family protein</fullName>
    </submittedName>
</protein>
<dbReference type="AlphaFoldDB" id="A0A2T1A1P3"/>
<sequence>MTESPRVLPVPPEERTEQQQQLMKDAGKEYRVFSTMIRHPEVFGAYLPLGSRLLGKSMLTGREREILILRAAYGARADYEWGHHARIGSKAGIEDEVIAQLGTETPALDPSDALLVTAADELLTDHRIGEQTWTALAERFDEKQIIEICMLVGSYVMLGGALNSMQVQLEDGFPIAPWL</sequence>
<feature type="domain" description="Carboxymuconolactone decarboxylase-like" evidence="1">
    <location>
        <begin position="40"/>
        <end position="101"/>
    </location>
</feature>
<dbReference type="EMBL" id="PVUE01000005">
    <property type="protein sequence ID" value="PRZ42516.1"/>
    <property type="molecule type" value="Genomic_DNA"/>
</dbReference>